<feature type="binding site" evidence="1">
    <location>
        <position position="207"/>
    </location>
    <ligand>
        <name>FAD</name>
        <dbReference type="ChEBI" id="CHEBI:57692"/>
        <note>ligand shared between neighboring subunits</note>
    </ligand>
</feature>
<feature type="binding site" description="in other chain" evidence="1">
    <location>
        <begin position="110"/>
        <end position="114"/>
    </location>
    <ligand>
        <name>dUMP</name>
        <dbReference type="ChEBI" id="CHEBI:246422"/>
        <note>ligand shared between dimeric partners</note>
    </ligand>
</feature>
<dbReference type="Gene3D" id="6.10.140.450">
    <property type="match status" value="1"/>
</dbReference>
<protein>
    <recommendedName>
        <fullName evidence="1">Flavin-dependent thymidylate synthase</fullName>
        <shortName evidence="1">FDTS</shortName>
        <ecNumber evidence="1">2.1.1.148</ecNumber>
    </recommendedName>
    <alternativeName>
        <fullName evidence="1">FAD-dependent thymidylate synthase</fullName>
    </alternativeName>
    <alternativeName>
        <fullName evidence="1">Thymidylate synthase ThyX</fullName>
        <shortName evidence="1">TS</shortName>
        <shortName evidence="1">TSase</shortName>
    </alternativeName>
</protein>
<dbReference type="Pfam" id="PF02511">
    <property type="entry name" value="Thy1"/>
    <property type="match status" value="1"/>
</dbReference>
<feature type="binding site" evidence="1">
    <location>
        <position position="77"/>
    </location>
    <ligand>
        <name>FAD</name>
        <dbReference type="ChEBI" id="CHEBI:57692"/>
        <note>ligand shared between neighboring subunits</note>
    </ligand>
</feature>
<dbReference type="EMBL" id="MGGZ01000011">
    <property type="protein sequence ID" value="OGM57375.1"/>
    <property type="molecule type" value="Genomic_DNA"/>
</dbReference>
<dbReference type="CDD" id="cd20175">
    <property type="entry name" value="ThyX"/>
    <property type="match status" value="1"/>
</dbReference>
<keyword evidence="1" id="KW-0274">FAD</keyword>
<feature type="binding site" evidence="1">
    <location>
        <begin position="98"/>
        <end position="101"/>
    </location>
    <ligand>
        <name>dUMP</name>
        <dbReference type="ChEBI" id="CHEBI:246422"/>
        <note>ligand shared between dimeric partners</note>
    </ligand>
</feature>
<sequence>MICKPEVDLSGMKSFLAGFPKDYDFLKYLKDPKALYSAEALTKAAGQTCYVSFGPGRTWNKDAQRYFDNIITSGHGSVLEHANFSFLLWGVSRSFTHELVRHRAGCAYSQVSQRYVSGRVLRFVEREEYQSDKTLHKLFEERIDRAYQEYSQMAEYLYQQQGKGEKILSGEVKTDLRKKVQQVARSLLPNETEAPIVVTANVRAWRHMINMRASNHSEIEIRKVFFNIYKLLRKVSPMLFSDFKALRLPDGTSAVITEYPKV</sequence>
<feature type="binding site" evidence="1">
    <location>
        <begin position="101"/>
        <end position="103"/>
    </location>
    <ligand>
        <name>FAD</name>
        <dbReference type="ChEBI" id="CHEBI:57692"/>
        <note>ligand shared between neighboring subunits</note>
    </ligand>
</feature>
<feature type="binding site" evidence="1">
    <location>
        <position position="110"/>
    </location>
    <ligand>
        <name>FAD</name>
        <dbReference type="ChEBI" id="CHEBI:57692"/>
        <note>ligand shared between neighboring subunits</note>
    </ligand>
</feature>
<comment type="cofactor">
    <cofactor evidence="1">
        <name>FAD</name>
        <dbReference type="ChEBI" id="CHEBI:57692"/>
    </cofactor>
    <text evidence="1">Binds 4 FAD per tetramer. Each FAD binding site is formed by three monomers.</text>
</comment>
<feature type="binding site" evidence="1">
    <location>
        <begin position="201"/>
        <end position="203"/>
    </location>
    <ligand>
        <name>FAD</name>
        <dbReference type="ChEBI" id="CHEBI:57692"/>
        <note>ligand shared between neighboring subunits</note>
    </ligand>
</feature>
<dbReference type="PANTHER" id="PTHR34934">
    <property type="entry name" value="FLAVIN-DEPENDENT THYMIDYLATE SYNTHASE"/>
    <property type="match status" value="1"/>
</dbReference>
<comment type="similarity">
    <text evidence="1">Belongs to the thymidylate synthase ThyX family.</text>
</comment>
<name>A0A1F8B1M2_9BACT</name>
<accession>A0A1F8B1M2</accession>
<organism evidence="2 3">
    <name type="scientific">Candidatus Woesebacteria bacterium RIFCSPHIGHO2_12_FULL_46_16</name>
    <dbReference type="NCBI Taxonomy" id="1802513"/>
    <lineage>
        <taxon>Bacteria</taxon>
        <taxon>Candidatus Woeseibacteriota</taxon>
    </lineage>
</organism>
<keyword evidence="1" id="KW-0545">Nucleotide biosynthesis</keyword>
<dbReference type="PANTHER" id="PTHR34934:SF1">
    <property type="entry name" value="FLAVIN-DEPENDENT THYMIDYLATE SYNTHASE"/>
    <property type="match status" value="1"/>
</dbReference>
<feature type="binding site" description="in other chain" evidence="1">
    <location>
        <position position="185"/>
    </location>
    <ligand>
        <name>dUMP</name>
        <dbReference type="ChEBI" id="CHEBI:246422"/>
        <note>ligand shared between dimeric partners</note>
    </ligand>
</feature>
<dbReference type="Gene3D" id="3.30.70.3180">
    <property type="match status" value="2"/>
</dbReference>
<dbReference type="InterPro" id="IPR036098">
    <property type="entry name" value="Thymidylate_synthase_ThyX_sf"/>
</dbReference>
<dbReference type="SUPFAM" id="SSF69796">
    <property type="entry name" value="Thymidylate synthase-complementing protein Thy1"/>
    <property type="match status" value="1"/>
</dbReference>
<dbReference type="GO" id="GO:0050660">
    <property type="term" value="F:flavin adenine dinucleotide binding"/>
    <property type="evidence" value="ECO:0007669"/>
    <property type="project" value="UniProtKB-UniRule"/>
</dbReference>
<dbReference type="AlphaFoldDB" id="A0A1F8B1M2"/>
<dbReference type="GO" id="GO:0006235">
    <property type="term" value="P:dTTP biosynthetic process"/>
    <property type="evidence" value="ECO:0007669"/>
    <property type="project" value="UniProtKB-UniRule"/>
</dbReference>
<gene>
    <name evidence="1" type="primary">thyX</name>
    <name evidence="2" type="ORF">A3E46_02975</name>
</gene>
<comment type="subunit">
    <text evidence="1">Homotetramer.</text>
</comment>
<comment type="catalytic activity">
    <reaction evidence="1">
        <text>dUMP + (6R)-5,10-methylene-5,6,7,8-tetrahydrofolate + NADPH + H(+) = dTMP + (6S)-5,6,7,8-tetrahydrofolate + NADP(+)</text>
        <dbReference type="Rhea" id="RHEA:29043"/>
        <dbReference type="ChEBI" id="CHEBI:15378"/>
        <dbReference type="ChEBI" id="CHEBI:15636"/>
        <dbReference type="ChEBI" id="CHEBI:57453"/>
        <dbReference type="ChEBI" id="CHEBI:57783"/>
        <dbReference type="ChEBI" id="CHEBI:58349"/>
        <dbReference type="ChEBI" id="CHEBI:63528"/>
        <dbReference type="ChEBI" id="CHEBI:246422"/>
        <dbReference type="EC" id="2.1.1.148"/>
    </reaction>
</comment>
<comment type="caution">
    <text evidence="2">The sequence shown here is derived from an EMBL/GenBank/DDBJ whole genome shotgun (WGS) entry which is preliminary data.</text>
</comment>
<evidence type="ECO:0000313" key="3">
    <source>
        <dbReference type="Proteomes" id="UP000178313"/>
    </source>
</evidence>
<dbReference type="PROSITE" id="PS51331">
    <property type="entry name" value="THYX"/>
    <property type="match status" value="1"/>
</dbReference>
<keyword evidence="1" id="KW-0808">Transferase</keyword>
<keyword evidence="1" id="KW-0521">NADP</keyword>
<evidence type="ECO:0000313" key="2">
    <source>
        <dbReference type="EMBL" id="OGM57375.1"/>
    </source>
</evidence>
<proteinExistence type="inferred from homology"/>
<dbReference type="GO" id="GO:0050797">
    <property type="term" value="F:thymidylate synthase (FAD) activity"/>
    <property type="evidence" value="ECO:0007669"/>
    <property type="project" value="UniProtKB-UniRule"/>
</dbReference>
<dbReference type="GO" id="GO:0070402">
    <property type="term" value="F:NADPH binding"/>
    <property type="evidence" value="ECO:0007669"/>
    <property type="project" value="TreeGrafter"/>
</dbReference>
<dbReference type="EC" id="2.1.1.148" evidence="1"/>
<dbReference type="STRING" id="1802513.A3E46_02975"/>
<feature type="active site" description="Involved in ionization of N3 of dUMP, leading to its activation" evidence="1">
    <location>
        <position position="212"/>
    </location>
</feature>
<keyword evidence="1" id="KW-0489">Methyltransferase</keyword>
<feature type="binding site" evidence="1">
    <location>
        <position position="212"/>
    </location>
    <ligand>
        <name>dUMP</name>
        <dbReference type="ChEBI" id="CHEBI:246422"/>
        <note>ligand shared between dimeric partners</note>
    </ligand>
</feature>
<keyword evidence="1" id="KW-0285">Flavoprotein</keyword>
<reference evidence="2 3" key="1">
    <citation type="journal article" date="2016" name="Nat. Commun.">
        <title>Thousands of microbial genomes shed light on interconnected biogeochemical processes in an aquifer system.</title>
        <authorList>
            <person name="Anantharaman K."/>
            <person name="Brown C.T."/>
            <person name="Hug L.A."/>
            <person name="Sharon I."/>
            <person name="Castelle C.J."/>
            <person name="Probst A.J."/>
            <person name="Thomas B.C."/>
            <person name="Singh A."/>
            <person name="Wilkins M.J."/>
            <person name="Karaoz U."/>
            <person name="Brodie E.L."/>
            <person name="Williams K.H."/>
            <person name="Hubbard S.S."/>
            <person name="Banfield J.F."/>
        </authorList>
    </citation>
    <scope>NUCLEOTIDE SEQUENCE [LARGE SCALE GENOMIC DNA]</scope>
</reference>
<dbReference type="GO" id="GO:0006231">
    <property type="term" value="P:dTMP biosynthetic process"/>
    <property type="evidence" value="ECO:0007669"/>
    <property type="project" value="UniProtKB-UniRule"/>
</dbReference>
<evidence type="ECO:0000256" key="1">
    <source>
        <dbReference type="HAMAP-Rule" id="MF_01408"/>
    </source>
</evidence>
<dbReference type="HAMAP" id="MF_01408">
    <property type="entry name" value="ThyX"/>
    <property type="match status" value="1"/>
</dbReference>
<comment type="pathway">
    <text evidence="1">Pyrimidine metabolism; dTTP biosynthesis.</text>
</comment>
<dbReference type="NCBIfam" id="TIGR02170">
    <property type="entry name" value="thyX"/>
    <property type="match status" value="1"/>
</dbReference>
<dbReference type="GO" id="GO:0004799">
    <property type="term" value="F:thymidylate synthase activity"/>
    <property type="evidence" value="ECO:0007669"/>
    <property type="project" value="TreeGrafter"/>
</dbReference>
<comment type="function">
    <text evidence="1">Catalyzes the reductive methylation of 2'-deoxyuridine-5'-monophosphate (dUMP) to 2'-deoxythymidine-5'-monophosphate (dTMP) while utilizing 5,10-methylenetetrahydrofolate (mTHF) as the methyl donor, and NADPH and FADH(2) as the reductant.</text>
</comment>
<dbReference type="InterPro" id="IPR003669">
    <property type="entry name" value="Thymidylate_synthase_ThyX"/>
</dbReference>
<dbReference type="GO" id="GO:0032259">
    <property type="term" value="P:methylation"/>
    <property type="evidence" value="ECO:0007669"/>
    <property type="project" value="UniProtKB-KW"/>
</dbReference>
<dbReference type="Proteomes" id="UP000178313">
    <property type="component" value="Unassembled WGS sequence"/>
</dbReference>
<dbReference type="UniPathway" id="UPA00575"/>